<protein>
    <submittedName>
        <fullName evidence="1">Uncharacterized protein</fullName>
    </submittedName>
</protein>
<accession>A0A367K020</accession>
<proteinExistence type="predicted"/>
<organism evidence="1 2">
    <name type="scientific">Rhizopus azygosporus</name>
    <name type="common">Rhizopus microsporus var. azygosporus</name>
    <dbReference type="NCBI Taxonomy" id="86630"/>
    <lineage>
        <taxon>Eukaryota</taxon>
        <taxon>Fungi</taxon>
        <taxon>Fungi incertae sedis</taxon>
        <taxon>Mucoromycota</taxon>
        <taxon>Mucoromycotina</taxon>
        <taxon>Mucoromycetes</taxon>
        <taxon>Mucorales</taxon>
        <taxon>Mucorineae</taxon>
        <taxon>Rhizopodaceae</taxon>
        <taxon>Rhizopus</taxon>
    </lineage>
</organism>
<keyword evidence="2" id="KW-1185">Reference proteome</keyword>
<evidence type="ECO:0000313" key="1">
    <source>
        <dbReference type="EMBL" id="RCH95489.1"/>
    </source>
</evidence>
<dbReference type="AlphaFoldDB" id="A0A367K020"/>
<comment type="caution">
    <text evidence="1">The sequence shown here is derived from an EMBL/GenBank/DDBJ whole genome shotgun (WGS) entry which is preliminary data.</text>
</comment>
<dbReference type="Proteomes" id="UP000252139">
    <property type="component" value="Unassembled WGS sequence"/>
</dbReference>
<dbReference type="EMBL" id="PJQL01000461">
    <property type="protein sequence ID" value="RCH95489.1"/>
    <property type="molecule type" value="Genomic_DNA"/>
</dbReference>
<gene>
    <name evidence="1" type="ORF">CU097_004298</name>
</gene>
<evidence type="ECO:0000313" key="2">
    <source>
        <dbReference type="Proteomes" id="UP000252139"/>
    </source>
</evidence>
<sequence length="131" mass="14305">MGNLISFKLSVVAIETIEDEPAMNMNIPEQEIENSSLYRTTRSLPNLFGIKSASLCLKTNNSCSSVNISISKDDQHTLSSFSGVPVTLGLEVGEEATKEVVESLTLLSEDYLDHFLEGSKYPGLLGQQGYE</sequence>
<name>A0A367K020_RHIAZ</name>
<reference evidence="1 2" key="1">
    <citation type="journal article" date="2018" name="G3 (Bethesda)">
        <title>Phylogenetic and Phylogenomic Definition of Rhizopus Species.</title>
        <authorList>
            <person name="Gryganskyi A.P."/>
            <person name="Golan J."/>
            <person name="Dolatabadi S."/>
            <person name="Mondo S."/>
            <person name="Robb S."/>
            <person name="Idnurm A."/>
            <person name="Muszewska A."/>
            <person name="Steczkiewicz K."/>
            <person name="Masonjones S."/>
            <person name="Liao H.L."/>
            <person name="Gajdeczka M.T."/>
            <person name="Anike F."/>
            <person name="Vuek A."/>
            <person name="Anishchenko I.M."/>
            <person name="Voigt K."/>
            <person name="de Hoog G.S."/>
            <person name="Smith M.E."/>
            <person name="Heitman J."/>
            <person name="Vilgalys R."/>
            <person name="Stajich J.E."/>
        </authorList>
    </citation>
    <scope>NUCLEOTIDE SEQUENCE [LARGE SCALE GENOMIC DNA]</scope>
    <source>
        <strain evidence="1 2">CBS 357.93</strain>
    </source>
</reference>